<organism evidence="9 10">
    <name type="scientific">Evansella caseinilytica</name>
    <dbReference type="NCBI Taxonomy" id="1503961"/>
    <lineage>
        <taxon>Bacteria</taxon>
        <taxon>Bacillati</taxon>
        <taxon>Bacillota</taxon>
        <taxon>Bacilli</taxon>
        <taxon>Bacillales</taxon>
        <taxon>Bacillaceae</taxon>
        <taxon>Evansella</taxon>
    </lineage>
</organism>
<keyword evidence="5 7" id="KW-0472">Membrane</keyword>
<feature type="domain" description="Peptidase S24/S26A/S26B/S26C" evidence="8">
    <location>
        <begin position="39"/>
        <end position="101"/>
    </location>
</feature>
<dbReference type="GO" id="GO:0006465">
    <property type="term" value="P:signal peptide processing"/>
    <property type="evidence" value="ECO:0007669"/>
    <property type="project" value="UniProtKB-UniRule"/>
</dbReference>
<dbReference type="SUPFAM" id="SSF51306">
    <property type="entry name" value="LexA/Signal peptidase"/>
    <property type="match status" value="1"/>
</dbReference>
<reference evidence="10" key="1">
    <citation type="submission" date="2016-10" db="EMBL/GenBank/DDBJ databases">
        <authorList>
            <person name="Varghese N."/>
            <person name="Submissions S."/>
        </authorList>
    </citation>
    <scope>NUCLEOTIDE SEQUENCE [LARGE SCALE GENOMIC DNA]</scope>
    <source>
        <strain evidence="10">SP</strain>
    </source>
</reference>
<evidence type="ECO:0000259" key="8">
    <source>
        <dbReference type="Pfam" id="PF00717"/>
    </source>
</evidence>
<keyword evidence="10" id="KW-1185">Reference proteome</keyword>
<dbReference type="GO" id="GO:0009003">
    <property type="term" value="F:signal peptidase activity"/>
    <property type="evidence" value="ECO:0007669"/>
    <property type="project" value="UniProtKB-EC"/>
</dbReference>
<dbReference type="OrthoDB" id="2243765at2"/>
<evidence type="ECO:0000256" key="7">
    <source>
        <dbReference type="SAM" id="Phobius"/>
    </source>
</evidence>
<dbReference type="InterPro" id="IPR001733">
    <property type="entry name" value="Peptidase_S26B"/>
</dbReference>
<dbReference type="Proteomes" id="UP000198935">
    <property type="component" value="Unassembled WGS sequence"/>
</dbReference>
<dbReference type="EC" id="3.4.21.89" evidence="6"/>
<name>A0A1H3TV88_9BACI</name>
<dbReference type="GO" id="GO:0016020">
    <property type="term" value="C:membrane"/>
    <property type="evidence" value="ECO:0007669"/>
    <property type="project" value="UniProtKB-UniRule"/>
</dbReference>
<gene>
    <name evidence="9" type="ORF">SAMN05421736_11673</name>
</gene>
<dbReference type="GO" id="GO:0012505">
    <property type="term" value="C:endomembrane system"/>
    <property type="evidence" value="ECO:0007669"/>
    <property type="project" value="UniProtKB-SubCell"/>
</dbReference>
<dbReference type="InterPro" id="IPR015927">
    <property type="entry name" value="Peptidase_S24_S26A/B/C"/>
</dbReference>
<dbReference type="Pfam" id="PF00717">
    <property type="entry name" value="Peptidase_S24"/>
    <property type="match status" value="1"/>
</dbReference>
<evidence type="ECO:0000256" key="4">
    <source>
        <dbReference type="ARBA" id="ARBA00022989"/>
    </source>
</evidence>
<dbReference type="GO" id="GO:0004252">
    <property type="term" value="F:serine-type endopeptidase activity"/>
    <property type="evidence" value="ECO:0007669"/>
    <property type="project" value="UniProtKB-UniRule"/>
</dbReference>
<protein>
    <recommendedName>
        <fullName evidence="6">Signal peptidase I</fullName>
        <ecNumber evidence="6">3.4.21.89</ecNumber>
    </recommendedName>
</protein>
<dbReference type="Gene3D" id="2.10.109.10">
    <property type="entry name" value="Umud Fragment, subunit A"/>
    <property type="match status" value="1"/>
</dbReference>
<evidence type="ECO:0000256" key="3">
    <source>
        <dbReference type="ARBA" id="ARBA00022692"/>
    </source>
</evidence>
<evidence type="ECO:0000313" key="9">
    <source>
        <dbReference type="EMBL" id="SDZ53997.1"/>
    </source>
</evidence>
<dbReference type="CDD" id="cd06530">
    <property type="entry name" value="S26_SPase_I"/>
    <property type="match status" value="1"/>
</dbReference>
<evidence type="ECO:0000256" key="1">
    <source>
        <dbReference type="ARBA" id="ARBA00004308"/>
    </source>
</evidence>
<keyword evidence="2" id="KW-0645">Protease</keyword>
<dbReference type="InterPro" id="IPR019533">
    <property type="entry name" value="Peptidase_S26"/>
</dbReference>
<evidence type="ECO:0000313" key="10">
    <source>
        <dbReference type="Proteomes" id="UP000198935"/>
    </source>
</evidence>
<keyword evidence="3 7" id="KW-0812">Transmembrane</keyword>
<evidence type="ECO:0000256" key="2">
    <source>
        <dbReference type="ARBA" id="ARBA00022670"/>
    </source>
</evidence>
<feature type="transmembrane region" description="Helical" evidence="7">
    <location>
        <begin position="146"/>
        <end position="165"/>
    </location>
</feature>
<accession>A0A1H3TV88</accession>
<keyword evidence="4 7" id="KW-1133">Transmembrane helix</keyword>
<dbReference type="AlphaFoldDB" id="A0A1H3TV88"/>
<evidence type="ECO:0000256" key="6">
    <source>
        <dbReference type="NCBIfam" id="TIGR02228"/>
    </source>
</evidence>
<keyword evidence="2" id="KW-0378">Hydrolase</keyword>
<proteinExistence type="predicted"/>
<sequence length="176" mass="19521">MIRKGPIVVTFFLILFTVVLGTTALVKASDEKQKVFHNYQLFIVQSGSMEPAIKTGSIIAVKSKTNYQVGDIITYRSSEQPNTLITHRIVEVVEEGGTHFITKGDKNENADSLPVSQDNIIGSYTNFTIPYAGYALQFSNSNAGTVIFFIIPGVLMVMFALAHLYQEIVLLKRERA</sequence>
<evidence type="ECO:0000256" key="5">
    <source>
        <dbReference type="ARBA" id="ARBA00023136"/>
    </source>
</evidence>
<dbReference type="PANTHER" id="PTHR10806:SF6">
    <property type="entry name" value="SIGNAL PEPTIDASE COMPLEX CATALYTIC SUBUNIT SEC11"/>
    <property type="match status" value="1"/>
</dbReference>
<dbReference type="PRINTS" id="PR00728">
    <property type="entry name" value="SIGNALPTASE"/>
</dbReference>
<dbReference type="EMBL" id="FNPI01000016">
    <property type="protein sequence ID" value="SDZ53997.1"/>
    <property type="molecule type" value="Genomic_DNA"/>
</dbReference>
<dbReference type="STRING" id="1503961.SAMN05421736_11673"/>
<dbReference type="NCBIfam" id="TIGR02228">
    <property type="entry name" value="sigpep_I_arch"/>
    <property type="match status" value="1"/>
</dbReference>
<dbReference type="InterPro" id="IPR036286">
    <property type="entry name" value="LexA/Signal_pep-like_sf"/>
</dbReference>
<comment type="subcellular location">
    <subcellularLocation>
        <location evidence="1">Endomembrane system</location>
    </subcellularLocation>
</comment>
<dbReference type="PANTHER" id="PTHR10806">
    <property type="entry name" value="SIGNAL PEPTIDASE COMPLEX CATALYTIC SUBUNIT SEC11"/>
    <property type="match status" value="1"/>
</dbReference>